<protein>
    <submittedName>
        <fullName evidence="2">Uncharacterized protein</fullName>
    </submittedName>
</protein>
<dbReference type="Gene3D" id="3.40.50.300">
    <property type="entry name" value="P-loop containing nucleotide triphosphate hydrolases"/>
    <property type="match status" value="1"/>
</dbReference>
<evidence type="ECO:0000256" key="1">
    <source>
        <dbReference type="SAM" id="MobiDB-lite"/>
    </source>
</evidence>
<dbReference type="Proteomes" id="UP001183629">
    <property type="component" value="Unassembled WGS sequence"/>
</dbReference>
<organism evidence="2 3">
    <name type="scientific">Catenuloplanes niger</name>
    <dbReference type="NCBI Taxonomy" id="587534"/>
    <lineage>
        <taxon>Bacteria</taxon>
        <taxon>Bacillati</taxon>
        <taxon>Actinomycetota</taxon>
        <taxon>Actinomycetes</taxon>
        <taxon>Micromonosporales</taxon>
        <taxon>Micromonosporaceae</taxon>
        <taxon>Catenuloplanes</taxon>
    </lineage>
</organism>
<evidence type="ECO:0000313" key="3">
    <source>
        <dbReference type="Proteomes" id="UP001183629"/>
    </source>
</evidence>
<reference evidence="2 3" key="1">
    <citation type="submission" date="2023-07" db="EMBL/GenBank/DDBJ databases">
        <title>Sequencing the genomes of 1000 actinobacteria strains.</title>
        <authorList>
            <person name="Klenk H.-P."/>
        </authorList>
    </citation>
    <scope>NUCLEOTIDE SEQUENCE [LARGE SCALE GENOMIC DNA]</scope>
    <source>
        <strain evidence="2 3">DSM 44711</strain>
    </source>
</reference>
<evidence type="ECO:0000313" key="2">
    <source>
        <dbReference type="EMBL" id="MDR7321252.1"/>
    </source>
</evidence>
<accession>A0AAE4CR74</accession>
<dbReference type="EMBL" id="JAVDYC010000001">
    <property type="protein sequence ID" value="MDR7321252.1"/>
    <property type="molecule type" value="Genomic_DNA"/>
</dbReference>
<keyword evidence="3" id="KW-1185">Reference proteome</keyword>
<proteinExistence type="predicted"/>
<feature type="region of interest" description="Disordered" evidence="1">
    <location>
        <begin position="138"/>
        <end position="173"/>
    </location>
</feature>
<dbReference type="AlphaFoldDB" id="A0AAE4CR74"/>
<gene>
    <name evidence="2" type="ORF">J2S44_001502</name>
</gene>
<sequence>MAFVHEQSITRLAPGGEMMFEAHARVASGPVIPRQLPASPVHFVGRDDELCRLDAPVGGRGTVLVLTRTGGIGKTALALHWSRRFIERFPDGQLFAHLGAFDPASRPVRFFQAGGTHRTVELVEMAAVRRDHQVEVGTHRPIPEDLQAVQPPQLGPATAGKHVSCQHEQRLDP</sequence>
<name>A0AAE4CR74_9ACTN</name>
<dbReference type="InterPro" id="IPR027417">
    <property type="entry name" value="P-loop_NTPase"/>
</dbReference>
<dbReference type="RefSeq" id="WP_310410137.1">
    <property type="nucleotide sequence ID" value="NZ_JAVDYC010000001.1"/>
</dbReference>
<comment type="caution">
    <text evidence="2">The sequence shown here is derived from an EMBL/GenBank/DDBJ whole genome shotgun (WGS) entry which is preliminary data.</text>
</comment>